<name>A0A953HT87_9BACT</name>
<evidence type="ECO:0000313" key="2">
    <source>
        <dbReference type="Proteomes" id="UP000753961"/>
    </source>
</evidence>
<protein>
    <submittedName>
        <fullName evidence="1">Gliding motility-associated C-terminal domain-containing protein</fullName>
    </submittedName>
</protein>
<comment type="caution">
    <text evidence="1">The sequence shown here is derived from an EMBL/GenBank/DDBJ whole genome shotgun (WGS) entry which is preliminary data.</text>
</comment>
<keyword evidence="2" id="KW-1185">Reference proteome</keyword>
<evidence type="ECO:0000313" key="1">
    <source>
        <dbReference type="EMBL" id="MBY5957483.1"/>
    </source>
</evidence>
<organism evidence="1 2">
    <name type="scientific">Membranihabitans marinus</name>
    <dbReference type="NCBI Taxonomy" id="1227546"/>
    <lineage>
        <taxon>Bacteria</taxon>
        <taxon>Pseudomonadati</taxon>
        <taxon>Bacteroidota</taxon>
        <taxon>Saprospiria</taxon>
        <taxon>Saprospirales</taxon>
        <taxon>Saprospiraceae</taxon>
        <taxon>Membranihabitans</taxon>
    </lineage>
</organism>
<dbReference type="SUPFAM" id="SSF63829">
    <property type="entry name" value="Calcium-dependent phosphotriesterase"/>
    <property type="match status" value="1"/>
</dbReference>
<reference evidence="1" key="1">
    <citation type="submission" date="2021-06" db="EMBL/GenBank/DDBJ databases">
        <title>44 bacteria genomes isolated from Dapeng, Shenzhen.</title>
        <authorList>
            <person name="Zheng W."/>
            <person name="Yu S."/>
            <person name="Huang Y."/>
        </authorList>
    </citation>
    <scope>NUCLEOTIDE SEQUENCE</scope>
    <source>
        <strain evidence="1">DP5N28-2</strain>
    </source>
</reference>
<dbReference type="Proteomes" id="UP000753961">
    <property type="component" value="Unassembled WGS sequence"/>
</dbReference>
<proteinExistence type="predicted"/>
<gene>
    <name evidence="1" type="ORF">KUV50_05000</name>
</gene>
<dbReference type="Pfam" id="PF13585">
    <property type="entry name" value="CHU_C"/>
    <property type="match status" value="1"/>
</dbReference>
<dbReference type="AlphaFoldDB" id="A0A953HT87"/>
<sequence length="787" mass="89106">MEMIRILIVILLTVPIPGFTQDIYLGTQFKLYKLDLATCQIEELPYIPSREQKVDLLHGLAFHPNGKLYASTYYDILELDLNTGKAEHLIRTPEKYEFLATLAINEEGRMIVSSGGNYFLDYNLYQNRLSPQYRFGPEGKLLFAWGFYDTEHLILDGINQDWTSRYLWTLDLETGIVDTLLEFNSNKIEYAMAGVTKYYDNCIAPNYIGQAYTRKRNDENFKGFFGQIDFGAGTLDKICKEKMKEVVTGIGSTDNFRHNGYLVDMDADNSSGHMTGGFYDTLTPCHPVGRIADDDISYRICDQAIDSISFRIKSFGEPAPMYEEISASESLQKTGPKRWTWHNPHGTDTKKISDFLRSVRYEPDWSQNESYERTVVITSYIAGDSTPSWSVFQLIGTETLAGRDTIVEYCGAPDFIDLRKNMTSSADRNGGWFEPGLSSGNTLFIPGKDPDGEYRYIVESAGGGCLDTAVFTIKMEEDRKLGLKRHYTICRGTEIAGLAKLPHQGYDSILWWNGDTTWSTEIQQDDHWPLWVKAVKDGCVYRDTLTLYETSGGILLESWYTDTLFICKEEGKSVEVGRLDSLLMNEKMYHKYDSIAFLSEGTYTFRGFREDCIIDKEIEVVEWDPQTTDFSKAFSWCQDSVLMLHLPEAKGMEFSWSDGTPGSDRTIDDYGDYRFRVSIGSCETENSYMIVPGDDCNEKCTVSIPNAITPNGEGINDNLEVFSSCDIRVIEIRIFDKWGGELYRVQGGEVEASIWADLPPGVVMVQVMYETGQGVVETIAGGVMVVK</sequence>
<dbReference type="EMBL" id="JAHVHU010000005">
    <property type="protein sequence ID" value="MBY5957483.1"/>
    <property type="molecule type" value="Genomic_DNA"/>
</dbReference>
<dbReference type="RefSeq" id="WP_222579004.1">
    <property type="nucleotide sequence ID" value="NZ_JAHVHU010000005.1"/>
</dbReference>
<accession>A0A953HT87</accession>